<dbReference type="AlphaFoldDB" id="A0A7J9H313"/>
<dbReference type="GO" id="GO:0016020">
    <property type="term" value="C:membrane"/>
    <property type="evidence" value="ECO:0007669"/>
    <property type="project" value="UniProtKB-SubCell"/>
</dbReference>
<comment type="similarity">
    <text evidence="2">Belongs to the PC-esterase family. TBL subfamily.</text>
</comment>
<dbReference type="Pfam" id="PF13839">
    <property type="entry name" value="PC-Esterase"/>
    <property type="match status" value="1"/>
</dbReference>
<comment type="subcellular location">
    <subcellularLocation>
        <location evidence="1">Membrane</location>
        <topology evidence="1">Single-pass membrane protein</topology>
    </subcellularLocation>
</comment>
<evidence type="ECO:0000256" key="3">
    <source>
        <dbReference type="ARBA" id="ARBA00022692"/>
    </source>
</evidence>
<keyword evidence="3 7" id="KW-0812">Transmembrane</keyword>
<proteinExistence type="inferred from homology"/>
<reference evidence="10 11" key="1">
    <citation type="journal article" date="2019" name="Genome Biol. Evol.">
        <title>Insights into the evolution of the New World diploid cottons (Gossypium, subgenus Houzingenia) based on genome sequencing.</title>
        <authorList>
            <person name="Grover C.E."/>
            <person name="Arick M.A. 2nd"/>
            <person name="Thrash A."/>
            <person name="Conover J.L."/>
            <person name="Sanders W.S."/>
            <person name="Peterson D.G."/>
            <person name="Frelichowski J.E."/>
            <person name="Scheffler J.A."/>
            <person name="Scheffler B.E."/>
            <person name="Wendel J.F."/>
        </authorList>
    </citation>
    <scope>NUCLEOTIDE SEQUENCE [LARGE SCALE GENOMIC DNA]</scope>
    <source>
        <strain evidence="10">0</strain>
        <tissue evidence="10">Leaf</tissue>
    </source>
</reference>
<evidence type="ECO:0000256" key="2">
    <source>
        <dbReference type="ARBA" id="ARBA00007727"/>
    </source>
</evidence>
<keyword evidence="6 7" id="KW-0472">Membrane</keyword>
<dbReference type="InterPro" id="IPR029962">
    <property type="entry name" value="TBL"/>
</dbReference>
<evidence type="ECO:0000259" key="9">
    <source>
        <dbReference type="Pfam" id="PF14416"/>
    </source>
</evidence>
<dbReference type="OrthoDB" id="2016263at2759"/>
<keyword evidence="4" id="KW-0735">Signal-anchor</keyword>
<comment type="caution">
    <text evidence="10">The sequence shown here is derived from an EMBL/GenBank/DDBJ whole genome shotgun (WGS) entry which is preliminary data.</text>
</comment>
<feature type="domain" description="Trichome birefringence-like C-terminal" evidence="8">
    <location>
        <begin position="124"/>
        <end position="179"/>
    </location>
</feature>
<dbReference type="GO" id="GO:0016413">
    <property type="term" value="F:O-acetyltransferase activity"/>
    <property type="evidence" value="ECO:0007669"/>
    <property type="project" value="InterPro"/>
</dbReference>
<evidence type="ECO:0000313" key="10">
    <source>
        <dbReference type="EMBL" id="MBA0804227.1"/>
    </source>
</evidence>
<dbReference type="Pfam" id="PF14416">
    <property type="entry name" value="PMR5N"/>
    <property type="match status" value="1"/>
</dbReference>
<dbReference type="EMBL" id="JABFAD010000007">
    <property type="protein sequence ID" value="MBA0804227.1"/>
    <property type="molecule type" value="Genomic_DNA"/>
</dbReference>
<feature type="non-terminal residue" evidence="10">
    <location>
        <position position="1"/>
    </location>
</feature>
<organism evidence="10 11">
    <name type="scientific">Gossypium harknessii</name>
    <dbReference type="NCBI Taxonomy" id="34285"/>
    <lineage>
        <taxon>Eukaryota</taxon>
        <taxon>Viridiplantae</taxon>
        <taxon>Streptophyta</taxon>
        <taxon>Embryophyta</taxon>
        <taxon>Tracheophyta</taxon>
        <taxon>Spermatophyta</taxon>
        <taxon>Magnoliopsida</taxon>
        <taxon>eudicotyledons</taxon>
        <taxon>Gunneridae</taxon>
        <taxon>Pentapetalae</taxon>
        <taxon>rosids</taxon>
        <taxon>malvids</taxon>
        <taxon>Malvales</taxon>
        <taxon>Malvaceae</taxon>
        <taxon>Malvoideae</taxon>
        <taxon>Gossypium</taxon>
    </lineage>
</organism>
<gene>
    <name evidence="10" type="ORF">Gohar_014372</name>
</gene>
<feature type="transmembrane region" description="Helical" evidence="7">
    <location>
        <begin position="28"/>
        <end position="47"/>
    </location>
</feature>
<name>A0A7J9H313_9ROSI</name>
<dbReference type="PANTHER" id="PTHR32285">
    <property type="entry name" value="PROTEIN TRICHOME BIREFRINGENCE-LIKE 9-RELATED"/>
    <property type="match status" value="1"/>
</dbReference>
<evidence type="ECO:0000256" key="7">
    <source>
        <dbReference type="SAM" id="Phobius"/>
    </source>
</evidence>
<keyword evidence="5 7" id="KW-1133">Transmembrane helix</keyword>
<feature type="domain" description="Trichome birefringence-like N-terminal" evidence="9">
    <location>
        <begin position="70"/>
        <end position="123"/>
    </location>
</feature>
<evidence type="ECO:0008006" key="12">
    <source>
        <dbReference type="Google" id="ProtNLM"/>
    </source>
</evidence>
<evidence type="ECO:0000313" key="11">
    <source>
        <dbReference type="Proteomes" id="UP000593560"/>
    </source>
</evidence>
<evidence type="ECO:0000256" key="5">
    <source>
        <dbReference type="ARBA" id="ARBA00022989"/>
    </source>
</evidence>
<evidence type="ECO:0000256" key="6">
    <source>
        <dbReference type="ARBA" id="ARBA00023136"/>
    </source>
</evidence>
<dbReference type="PANTHER" id="PTHR32285:SF11">
    <property type="entry name" value="PROTEIN TRICHOME BIREFRINGENCE-LIKE 34"/>
    <property type="match status" value="1"/>
</dbReference>
<evidence type="ECO:0000256" key="4">
    <source>
        <dbReference type="ARBA" id="ARBA00022968"/>
    </source>
</evidence>
<protein>
    <recommendedName>
        <fullName evidence="12">Trichome birefringence-like N-terminal domain-containing protein</fullName>
    </recommendedName>
</protein>
<keyword evidence="11" id="KW-1185">Reference proteome</keyword>
<dbReference type="InterPro" id="IPR025846">
    <property type="entry name" value="TBL_N"/>
</dbReference>
<dbReference type="InterPro" id="IPR026057">
    <property type="entry name" value="TBL_C"/>
</dbReference>
<dbReference type="Proteomes" id="UP000593560">
    <property type="component" value="Unassembled WGS sequence"/>
</dbReference>
<evidence type="ECO:0000256" key="1">
    <source>
        <dbReference type="ARBA" id="ARBA00004167"/>
    </source>
</evidence>
<sequence length="183" mass="21056">MAKRGENTVKKHQVMQVLPAGAWGIKSSFRSLVALLFAFLVVAAIYLRQSNEQVFQHANGRTHDAFSSGGCNLFSGKWVYDNKSYPLYKERECTFMSDQLACEKFGRKDLNYQFWRWQPHQCDLPRFNATALLERLRNKRLVFVGDSLNRNQWISMICLVDSAIPPAFKSMHNNGSINVFKAK</sequence>
<accession>A0A7J9H313</accession>
<dbReference type="GO" id="GO:0005794">
    <property type="term" value="C:Golgi apparatus"/>
    <property type="evidence" value="ECO:0007669"/>
    <property type="project" value="TreeGrafter"/>
</dbReference>
<evidence type="ECO:0000259" key="8">
    <source>
        <dbReference type="Pfam" id="PF13839"/>
    </source>
</evidence>